<dbReference type="Proteomes" id="UP000581769">
    <property type="component" value="Unassembled WGS sequence"/>
</dbReference>
<dbReference type="Pfam" id="PF13564">
    <property type="entry name" value="DoxX_2"/>
    <property type="match status" value="1"/>
</dbReference>
<comment type="caution">
    <text evidence="6">The sequence shown here is derived from an EMBL/GenBank/DDBJ whole genome shotgun (WGS) entry which is preliminary data.</text>
</comment>
<evidence type="ECO:0008006" key="8">
    <source>
        <dbReference type="Google" id="ProtNLM"/>
    </source>
</evidence>
<comment type="subcellular location">
    <subcellularLocation>
        <location evidence="1">Membrane</location>
        <topology evidence="1">Multi-pass membrane protein</topology>
    </subcellularLocation>
</comment>
<evidence type="ECO:0000256" key="3">
    <source>
        <dbReference type="ARBA" id="ARBA00022989"/>
    </source>
</evidence>
<keyword evidence="4 5" id="KW-0472">Membrane</keyword>
<dbReference type="GO" id="GO:0016020">
    <property type="term" value="C:membrane"/>
    <property type="evidence" value="ECO:0007669"/>
    <property type="project" value="UniProtKB-SubCell"/>
</dbReference>
<name>A0A840J1N8_9PSEU</name>
<evidence type="ECO:0000313" key="6">
    <source>
        <dbReference type="EMBL" id="MBB4687124.1"/>
    </source>
</evidence>
<reference evidence="6 7" key="1">
    <citation type="submission" date="2020-08" db="EMBL/GenBank/DDBJ databases">
        <title>Sequencing the genomes of 1000 actinobacteria strains.</title>
        <authorList>
            <person name="Klenk H.-P."/>
        </authorList>
    </citation>
    <scope>NUCLEOTIDE SEQUENCE [LARGE SCALE GENOMIC DNA]</scope>
    <source>
        <strain evidence="6 7">DSM 45859</strain>
    </source>
</reference>
<keyword evidence="3 5" id="KW-1133">Transmembrane helix</keyword>
<dbReference type="EMBL" id="JACHMG010000001">
    <property type="protein sequence ID" value="MBB4687124.1"/>
    <property type="molecule type" value="Genomic_DNA"/>
</dbReference>
<dbReference type="InterPro" id="IPR032808">
    <property type="entry name" value="DoxX"/>
</dbReference>
<proteinExistence type="predicted"/>
<evidence type="ECO:0000256" key="5">
    <source>
        <dbReference type="SAM" id="Phobius"/>
    </source>
</evidence>
<keyword evidence="2 5" id="KW-0812">Transmembrane</keyword>
<evidence type="ECO:0000256" key="2">
    <source>
        <dbReference type="ARBA" id="ARBA00022692"/>
    </source>
</evidence>
<feature type="transmembrane region" description="Helical" evidence="5">
    <location>
        <begin position="95"/>
        <end position="115"/>
    </location>
</feature>
<gene>
    <name evidence="6" type="ORF">BJY18_004609</name>
</gene>
<organism evidence="6 7">
    <name type="scientific">Amycolatopsis jiangsuensis</name>
    <dbReference type="NCBI Taxonomy" id="1181879"/>
    <lineage>
        <taxon>Bacteria</taxon>
        <taxon>Bacillati</taxon>
        <taxon>Actinomycetota</taxon>
        <taxon>Actinomycetes</taxon>
        <taxon>Pseudonocardiales</taxon>
        <taxon>Pseudonocardiaceae</taxon>
        <taxon>Amycolatopsis</taxon>
    </lineage>
</organism>
<accession>A0A840J1N8</accession>
<keyword evidence="7" id="KW-1185">Reference proteome</keyword>
<feature type="transmembrane region" description="Helical" evidence="5">
    <location>
        <begin position="62"/>
        <end position="83"/>
    </location>
</feature>
<sequence length="116" mass="11858">MLFPYIVVAVVFAAVLIASGAGKLAGAKQIVENLTRVDVPRKAFPPLAACEFAGAAGLIAGIWVPALGIAAAIGVLLYFLLAVARHVQKKDANGMTPAAVLLILSVAVLVLRISLG</sequence>
<evidence type="ECO:0000256" key="4">
    <source>
        <dbReference type="ARBA" id="ARBA00023136"/>
    </source>
</evidence>
<dbReference type="RefSeq" id="WP_184781882.1">
    <property type="nucleotide sequence ID" value="NZ_JACHMG010000001.1"/>
</dbReference>
<evidence type="ECO:0000313" key="7">
    <source>
        <dbReference type="Proteomes" id="UP000581769"/>
    </source>
</evidence>
<protein>
    <recommendedName>
        <fullName evidence="8">DoxX-like protein</fullName>
    </recommendedName>
</protein>
<dbReference type="AlphaFoldDB" id="A0A840J1N8"/>
<evidence type="ECO:0000256" key="1">
    <source>
        <dbReference type="ARBA" id="ARBA00004141"/>
    </source>
</evidence>